<reference evidence="1 2" key="1">
    <citation type="submission" date="2024-03" db="EMBL/GenBank/DDBJ databases">
        <authorList>
            <person name="Gkanogiannis A."/>
            <person name="Becerra Lopez-Lavalle L."/>
        </authorList>
    </citation>
    <scope>NUCLEOTIDE SEQUENCE [LARGE SCALE GENOMIC DNA]</scope>
</reference>
<protein>
    <submittedName>
        <fullName evidence="1">Uncharacterized protein</fullName>
    </submittedName>
</protein>
<dbReference type="Proteomes" id="UP001642487">
    <property type="component" value="Chromosome 2"/>
</dbReference>
<evidence type="ECO:0000313" key="1">
    <source>
        <dbReference type="EMBL" id="CAK9316045.1"/>
    </source>
</evidence>
<evidence type="ECO:0000313" key="2">
    <source>
        <dbReference type="Proteomes" id="UP001642487"/>
    </source>
</evidence>
<organism evidence="1 2">
    <name type="scientific">Citrullus colocynthis</name>
    <name type="common">colocynth</name>
    <dbReference type="NCBI Taxonomy" id="252529"/>
    <lineage>
        <taxon>Eukaryota</taxon>
        <taxon>Viridiplantae</taxon>
        <taxon>Streptophyta</taxon>
        <taxon>Embryophyta</taxon>
        <taxon>Tracheophyta</taxon>
        <taxon>Spermatophyta</taxon>
        <taxon>Magnoliopsida</taxon>
        <taxon>eudicotyledons</taxon>
        <taxon>Gunneridae</taxon>
        <taxon>Pentapetalae</taxon>
        <taxon>rosids</taxon>
        <taxon>fabids</taxon>
        <taxon>Cucurbitales</taxon>
        <taxon>Cucurbitaceae</taxon>
        <taxon>Benincaseae</taxon>
        <taxon>Citrullus</taxon>
    </lineage>
</organism>
<gene>
    <name evidence="1" type="ORF">CITCOLO1_LOCUS7891</name>
</gene>
<name>A0ABP0Y8N4_9ROSI</name>
<accession>A0ABP0Y8N4</accession>
<keyword evidence="2" id="KW-1185">Reference proteome</keyword>
<dbReference type="EMBL" id="OZ021736">
    <property type="protein sequence ID" value="CAK9316045.1"/>
    <property type="molecule type" value="Genomic_DNA"/>
</dbReference>
<sequence length="107" mass="12286">MSRSKWKIPKHVPIPEKVEADKPLNVSLSNWNACMNFGWPFIKDQRLKAKAVRLLEQSYDTAAMVWPVDGWGILQTLLCYISLKGDAIQMIINLRIVEVEDANRVPH</sequence>
<proteinExistence type="predicted"/>